<dbReference type="SMART" id="SM00507">
    <property type="entry name" value="HNHc"/>
    <property type="match status" value="1"/>
</dbReference>
<proteinExistence type="predicted"/>
<dbReference type="InterPro" id="IPR029471">
    <property type="entry name" value="HNH_5"/>
</dbReference>
<feature type="domain" description="HNH nuclease" evidence="1">
    <location>
        <begin position="278"/>
        <end position="330"/>
    </location>
</feature>
<accession>A0A6C0BPM2</accession>
<dbReference type="InterPro" id="IPR003615">
    <property type="entry name" value="HNH_nuc"/>
</dbReference>
<dbReference type="EMBL" id="MN739221">
    <property type="protein sequence ID" value="QHS94385.1"/>
    <property type="molecule type" value="Genomic_DNA"/>
</dbReference>
<sequence>MNVIKERSSVKLETIDKILDYHIPSFQRLLNKEYIQSLCEDQLREYETFNSFSALQSITCALYIGKMYVLDGQHRIHMFKTLKEKNGVSLSKNIVPVITYYVDTLDELRDYYNRINKHNPINPLQLDDNWQKYKIFFEWFALTFKPYIKPTKNTRCPHFNLDEMMNHLNTFSSLHNVQNMNMFINSIILLNDFLITNREQIKNNQIQQDLSVNITKCYSKKNATYPCMLGLWRQYEWFDIALELYNNSNDECFLQSMSLSKYCKSRPVIDLNLKYAVWSKRNKNRDDPCCYCCEESLTFLNMECGHVVPHCKGGTIDIDNLEPICRNCNRRMGVMHLGHYRDSIKKSE</sequence>
<protein>
    <recommendedName>
        <fullName evidence="1">HNH nuclease domain-containing protein</fullName>
    </recommendedName>
</protein>
<dbReference type="Gene3D" id="1.10.30.50">
    <property type="match status" value="1"/>
</dbReference>
<name>A0A6C0BPM2_9ZZZZ</name>
<dbReference type="AlphaFoldDB" id="A0A6C0BPM2"/>
<dbReference type="Pfam" id="PF14279">
    <property type="entry name" value="HNH_5"/>
    <property type="match status" value="1"/>
</dbReference>
<dbReference type="CDD" id="cd00085">
    <property type="entry name" value="HNHc"/>
    <property type="match status" value="1"/>
</dbReference>
<organism evidence="2">
    <name type="scientific">viral metagenome</name>
    <dbReference type="NCBI Taxonomy" id="1070528"/>
    <lineage>
        <taxon>unclassified sequences</taxon>
        <taxon>metagenomes</taxon>
        <taxon>organismal metagenomes</taxon>
    </lineage>
</organism>
<evidence type="ECO:0000259" key="1">
    <source>
        <dbReference type="SMART" id="SM00507"/>
    </source>
</evidence>
<evidence type="ECO:0000313" key="2">
    <source>
        <dbReference type="EMBL" id="QHS94385.1"/>
    </source>
</evidence>
<reference evidence="2" key="1">
    <citation type="journal article" date="2020" name="Nature">
        <title>Giant virus diversity and host interactions through global metagenomics.</title>
        <authorList>
            <person name="Schulz F."/>
            <person name="Roux S."/>
            <person name="Paez-Espino D."/>
            <person name="Jungbluth S."/>
            <person name="Walsh D.A."/>
            <person name="Denef V.J."/>
            <person name="McMahon K.D."/>
            <person name="Konstantinidis K.T."/>
            <person name="Eloe-Fadrosh E.A."/>
            <person name="Kyrpides N.C."/>
            <person name="Woyke T."/>
        </authorList>
    </citation>
    <scope>NUCLEOTIDE SEQUENCE</scope>
    <source>
        <strain evidence="2">GVMAG-M-3300018416-26</strain>
    </source>
</reference>